<dbReference type="EMBL" id="MDYL01000019">
    <property type="protein sequence ID" value="OQD72734.1"/>
    <property type="molecule type" value="Genomic_DNA"/>
</dbReference>
<accession>A0A1V6P6Z2</accession>
<dbReference type="Proteomes" id="UP000191522">
    <property type="component" value="Unassembled WGS sequence"/>
</dbReference>
<reference evidence="2" key="1">
    <citation type="journal article" date="2017" name="Nat. Microbiol.">
        <title>Global analysis of biosynthetic gene clusters reveals vast potential of secondary metabolite production in Penicillium species.</title>
        <authorList>
            <person name="Nielsen J.C."/>
            <person name="Grijseels S."/>
            <person name="Prigent S."/>
            <person name="Ji B."/>
            <person name="Dainat J."/>
            <person name="Nielsen K.F."/>
            <person name="Frisvad J.C."/>
            <person name="Workman M."/>
            <person name="Nielsen J."/>
        </authorList>
    </citation>
    <scope>NUCLEOTIDE SEQUENCE [LARGE SCALE GENOMIC DNA]</scope>
    <source>
        <strain evidence="2">IBT 11843</strain>
    </source>
</reference>
<dbReference type="AlphaFoldDB" id="A0A1V6P6Z2"/>
<evidence type="ECO:0000313" key="2">
    <source>
        <dbReference type="Proteomes" id="UP000191522"/>
    </source>
</evidence>
<evidence type="ECO:0000313" key="1">
    <source>
        <dbReference type="EMBL" id="OQD72734.1"/>
    </source>
</evidence>
<proteinExistence type="predicted"/>
<keyword evidence="2" id="KW-1185">Reference proteome</keyword>
<comment type="caution">
    <text evidence="1">The sequence shown here is derived from an EMBL/GenBank/DDBJ whole genome shotgun (WGS) entry which is preliminary data.</text>
</comment>
<organism evidence="1 2">
    <name type="scientific">Penicillium decumbens</name>
    <dbReference type="NCBI Taxonomy" id="69771"/>
    <lineage>
        <taxon>Eukaryota</taxon>
        <taxon>Fungi</taxon>
        <taxon>Dikarya</taxon>
        <taxon>Ascomycota</taxon>
        <taxon>Pezizomycotina</taxon>
        <taxon>Eurotiomycetes</taxon>
        <taxon>Eurotiomycetidae</taxon>
        <taxon>Eurotiales</taxon>
        <taxon>Aspergillaceae</taxon>
        <taxon>Penicillium</taxon>
    </lineage>
</organism>
<name>A0A1V6P6Z2_PENDC</name>
<sequence length="134" mass="15350">MAVSRRFAKTPQFIAFNKSVRHGQHDIISMTLQRLVSNFRVYHVCDKSRLGQMFEQLTSPLHLGFLPDNGCYHLVLEIYRTRAFQGDLTRGMLVLAALSSANTCAGSRSELPKPRSFLRKVRAEVRERKRVDAE</sequence>
<gene>
    <name evidence="1" type="ORF">PENDEC_c019G06277</name>
</gene>
<protein>
    <submittedName>
        <fullName evidence="1">Uncharacterized protein</fullName>
    </submittedName>
</protein>